<protein>
    <submittedName>
        <fullName evidence="1">Uncharacterized protein</fullName>
    </submittedName>
</protein>
<organism evidence="1 2">
    <name type="scientific">Paracraurococcus lichenis</name>
    <dbReference type="NCBI Taxonomy" id="3064888"/>
    <lineage>
        <taxon>Bacteria</taxon>
        <taxon>Pseudomonadati</taxon>
        <taxon>Pseudomonadota</taxon>
        <taxon>Alphaproteobacteria</taxon>
        <taxon>Acetobacterales</taxon>
        <taxon>Roseomonadaceae</taxon>
        <taxon>Paracraurococcus</taxon>
    </lineage>
</organism>
<keyword evidence="2" id="KW-1185">Reference proteome</keyword>
<dbReference type="EMBL" id="JAUTWS010000143">
    <property type="protein sequence ID" value="MDO9713966.1"/>
    <property type="molecule type" value="Genomic_DNA"/>
</dbReference>
<dbReference type="RefSeq" id="WP_305108812.1">
    <property type="nucleotide sequence ID" value="NZ_JAUTWS010000143.1"/>
</dbReference>
<reference evidence="1 2" key="1">
    <citation type="submission" date="2023-08" db="EMBL/GenBank/DDBJ databases">
        <title>The draft genome sequence of Paracraurococcus sp. LOR1-02.</title>
        <authorList>
            <person name="Kingkaew E."/>
            <person name="Tanasupawat S."/>
        </authorList>
    </citation>
    <scope>NUCLEOTIDE SEQUENCE [LARGE SCALE GENOMIC DNA]</scope>
    <source>
        <strain evidence="1 2">LOR1-02</strain>
    </source>
</reference>
<sequence length="107" mass="11904">MRAPWVKPGFTIIYSDRMRPTGYEYCRRKVFKDFPRAAQFALSLSETHHHPVVMAVKEQGAPPQVLDLASIRNMIGSVPGGGAKDGSAQGVFARMPWLRRMASAMGR</sequence>
<dbReference type="Proteomes" id="UP001243009">
    <property type="component" value="Unassembled WGS sequence"/>
</dbReference>
<evidence type="ECO:0000313" key="1">
    <source>
        <dbReference type="EMBL" id="MDO9713966.1"/>
    </source>
</evidence>
<proteinExistence type="predicted"/>
<evidence type="ECO:0000313" key="2">
    <source>
        <dbReference type="Proteomes" id="UP001243009"/>
    </source>
</evidence>
<name>A0ABT9ED17_9PROT</name>
<gene>
    <name evidence="1" type="ORF">Q7A36_37025</name>
</gene>
<accession>A0ABT9ED17</accession>
<comment type="caution">
    <text evidence="1">The sequence shown here is derived from an EMBL/GenBank/DDBJ whole genome shotgun (WGS) entry which is preliminary data.</text>
</comment>